<name>A0ABT4H6D7_PAEAL</name>
<reference evidence="1 2" key="1">
    <citation type="submission" date="2022-05" db="EMBL/GenBank/DDBJ databases">
        <title>Genome Sequencing of Bee-Associated Microbes.</title>
        <authorList>
            <person name="Dunlap C."/>
        </authorList>
    </citation>
    <scope>NUCLEOTIDE SEQUENCE [LARGE SCALE GENOMIC DNA]</scope>
    <source>
        <strain evidence="1 2">NRRL B-04010</strain>
    </source>
</reference>
<dbReference type="EMBL" id="JAMDNP010000092">
    <property type="protein sequence ID" value="MCY9764524.1"/>
    <property type="molecule type" value="Genomic_DNA"/>
</dbReference>
<protein>
    <submittedName>
        <fullName evidence="1">Uncharacterized protein</fullName>
    </submittedName>
</protein>
<organism evidence="1 2">
    <name type="scientific">Paenibacillus alvei</name>
    <name type="common">Bacillus alvei</name>
    <dbReference type="NCBI Taxonomy" id="44250"/>
    <lineage>
        <taxon>Bacteria</taxon>
        <taxon>Bacillati</taxon>
        <taxon>Bacillota</taxon>
        <taxon>Bacilli</taxon>
        <taxon>Bacillales</taxon>
        <taxon>Paenibacillaceae</taxon>
        <taxon>Paenibacillus</taxon>
    </lineage>
</organism>
<accession>A0ABT4H6D7</accession>
<comment type="caution">
    <text evidence="1">The sequence shown here is derived from an EMBL/GenBank/DDBJ whole genome shotgun (WGS) entry which is preliminary data.</text>
</comment>
<sequence>MRQLPLIKKMAHENELGYATQCICPCCGFQSGFHDDAMDEPMTIEKYRDLWISEGAKWFSNSRNKLQNWSLKEQIKSKYFDINKNF</sequence>
<gene>
    <name evidence="1" type="ORF">M5X12_28915</name>
</gene>
<keyword evidence="2" id="KW-1185">Reference proteome</keyword>
<dbReference type="GeneID" id="94492902"/>
<evidence type="ECO:0000313" key="2">
    <source>
        <dbReference type="Proteomes" id="UP001527181"/>
    </source>
</evidence>
<dbReference type="Proteomes" id="UP001527181">
    <property type="component" value="Unassembled WGS sequence"/>
</dbReference>
<proteinExistence type="predicted"/>
<dbReference type="RefSeq" id="WP_238555832.1">
    <property type="nucleotide sequence ID" value="NZ_JAMDLX010000063.1"/>
</dbReference>
<evidence type="ECO:0000313" key="1">
    <source>
        <dbReference type="EMBL" id="MCY9764524.1"/>
    </source>
</evidence>